<dbReference type="InterPro" id="IPR052359">
    <property type="entry name" value="HTH-type_reg/antitoxin"/>
</dbReference>
<evidence type="ECO:0000256" key="3">
    <source>
        <dbReference type="ARBA" id="ARBA00023163"/>
    </source>
</evidence>
<dbReference type="CDD" id="cd00093">
    <property type="entry name" value="HTH_XRE"/>
    <property type="match status" value="1"/>
</dbReference>
<dbReference type="Proteomes" id="UP000537862">
    <property type="component" value="Unassembled WGS sequence"/>
</dbReference>
<sequence length="103" mass="11379">MIDLDKIDIKNHEFSGEELGELLLASVKQMKAGEVAKEYTVTVNEAVQARRSIGLSQKEFAKIMGVSVRTLQAWEQGQRKPSTGALTLLKIATHYPKVLLAVL</sequence>
<proteinExistence type="predicted"/>
<comment type="caution">
    <text evidence="5">The sequence shown here is derived from an EMBL/GenBank/DDBJ whole genome shotgun (WGS) entry which is preliminary data.</text>
</comment>
<dbReference type="SUPFAM" id="SSF47413">
    <property type="entry name" value="lambda repressor-like DNA-binding domains"/>
    <property type="match status" value="1"/>
</dbReference>
<feature type="domain" description="HTH cro/C1-type" evidence="4">
    <location>
        <begin position="48"/>
        <end position="100"/>
    </location>
</feature>
<evidence type="ECO:0000313" key="6">
    <source>
        <dbReference type="Proteomes" id="UP000537862"/>
    </source>
</evidence>
<dbReference type="GO" id="GO:0003677">
    <property type="term" value="F:DNA binding"/>
    <property type="evidence" value="ECO:0007669"/>
    <property type="project" value="UniProtKB-KW"/>
</dbReference>
<keyword evidence="1" id="KW-0805">Transcription regulation</keyword>
<name>A0A849P743_9BURK</name>
<keyword evidence="2" id="KW-0238">DNA-binding</keyword>
<accession>A0A849P743</accession>
<gene>
    <name evidence="5" type="ORF">HKX39_08105</name>
</gene>
<keyword evidence="3" id="KW-0804">Transcription</keyword>
<evidence type="ECO:0000256" key="2">
    <source>
        <dbReference type="ARBA" id="ARBA00023125"/>
    </source>
</evidence>
<reference evidence="5 6" key="1">
    <citation type="submission" date="2020-05" db="EMBL/GenBank/DDBJ databases">
        <authorList>
            <person name="Niu N."/>
        </authorList>
    </citation>
    <scope>NUCLEOTIDE SEQUENCE [LARGE SCALE GENOMIC DNA]</scope>
    <source>
        <strain evidence="5 6">3340-03</strain>
    </source>
</reference>
<dbReference type="PROSITE" id="PS50943">
    <property type="entry name" value="HTH_CROC1"/>
    <property type="match status" value="1"/>
</dbReference>
<dbReference type="InterPro" id="IPR001387">
    <property type="entry name" value="Cro/C1-type_HTH"/>
</dbReference>
<evidence type="ECO:0000313" key="5">
    <source>
        <dbReference type="EMBL" id="NOL52124.1"/>
    </source>
</evidence>
<dbReference type="Pfam" id="PF01381">
    <property type="entry name" value="HTH_3"/>
    <property type="match status" value="1"/>
</dbReference>
<dbReference type="SMART" id="SM00530">
    <property type="entry name" value="HTH_XRE"/>
    <property type="match status" value="1"/>
</dbReference>
<organism evidence="5 6">
    <name type="scientific">Pelistega suis</name>
    <dbReference type="NCBI Taxonomy" id="1631957"/>
    <lineage>
        <taxon>Bacteria</taxon>
        <taxon>Pseudomonadati</taxon>
        <taxon>Pseudomonadota</taxon>
        <taxon>Betaproteobacteria</taxon>
        <taxon>Burkholderiales</taxon>
        <taxon>Alcaligenaceae</taxon>
        <taxon>Pelistega</taxon>
    </lineage>
</organism>
<evidence type="ECO:0000256" key="1">
    <source>
        <dbReference type="ARBA" id="ARBA00023015"/>
    </source>
</evidence>
<dbReference type="PANTHER" id="PTHR36511">
    <property type="entry name" value="MERR FAMILY BACTERIAL REGULATORY PROTEIN"/>
    <property type="match status" value="1"/>
</dbReference>
<dbReference type="EMBL" id="JABGBN010000006">
    <property type="protein sequence ID" value="NOL52124.1"/>
    <property type="molecule type" value="Genomic_DNA"/>
</dbReference>
<protein>
    <submittedName>
        <fullName evidence="5">Helix-turn-helix domain-containing protein</fullName>
    </submittedName>
</protein>
<keyword evidence="6" id="KW-1185">Reference proteome</keyword>
<dbReference type="InterPro" id="IPR010982">
    <property type="entry name" value="Lambda_DNA-bd_dom_sf"/>
</dbReference>
<dbReference type="AlphaFoldDB" id="A0A849P743"/>
<evidence type="ECO:0000259" key="4">
    <source>
        <dbReference type="PROSITE" id="PS50943"/>
    </source>
</evidence>
<dbReference type="RefSeq" id="WP_171680816.1">
    <property type="nucleotide sequence ID" value="NZ_JABGBN010000006.1"/>
</dbReference>
<dbReference type="PANTHER" id="PTHR36511:SF4">
    <property type="entry name" value="ANTITOXIN MQSA"/>
    <property type="match status" value="1"/>
</dbReference>
<dbReference type="Gene3D" id="1.10.260.40">
    <property type="entry name" value="lambda repressor-like DNA-binding domains"/>
    <property type="match status" value="1"/>
</dbReference>